<evidence type="ECO:0000313" key="1">
    <source>
        <dbReference type="EMBL" id="KKW93869.1"/>
    </source>
</evidence>
<gene>
    <name evidence="1" type="ORF">YP76_04220</name>
</gene>
<dbReference type="PATRIC" id="fig|56193.3.peg.865"/>
<dbReference type="STRING" id="56193.YP76_04220"/>
<proteinExistence type="predicted"/>
<reference evidence="1 2" key="1">
    <citation type="submission" date="2015-04" db="EMBL/GenBank/DDBJ databases">
        <title>Genome sequence of aromatic hydrocarbons-degrading Sphingobium chungbukense DJ77.</title>
        <authorList>
            <person name="Kim Y.-C."/>
            <person name="Chae J.-C."/>
        </authorList>
    </citation>
    <scope>NUCLEOTIDE SEQUENCE [LARGE SCALE GENOMIC DNA]</scope>
    <source>
        <strain evidence="1 2">DJ77</strain>
    </source>
</reference>
<evidence type="ECO:0000313" key="2">
    <source>
        <dbReference type="Proteomes" id="UP000033874"/>
    </source>
</evidence>
<dbReference type="RefSeq" id="WP_046762304.1">
    <property type="nucleotide sequence ID" value="NZ_LBIC01000001.1"/>
</dbReference>
<dbReference type="AlphaFoldDB" id="A0A0M3AZ83"/>
<protein>
    <submittedName>
        <fullName evidence="1">Uncharacterized protein</fullName>
    </submittedName>
</protein>
<organism evidence="1 2">
    <name type="scientific">Sphingobium chungbukense</name>
    <dbReference type="NCBI Taxonomy" id="56193"/>
    <lineage>
        <taxon>Bacteria</taxon>
        <taxon>Pseudomonadati</taxon>
        <taxon>Pseudomonadota</taxon>
        <taxon>Alphaproteobacteria</taxon>
        <taxon>Sphingomonadales</taxon>
        <taxon>Sphingomonadaceae</taxon>
        <taxon>Sphingobium</taxon>
    </lineage>
</organism>
<sequence>MRGRARGNKERIIILAHQTEAMARQKILRDAAYYIKKSEGRSNKSGAMGVLAMMQAFKARQDAAKKAD</sequence>
<dbReference type="EMBL" id="LBIC01000001">
    <property type="protein sequence ID" value="KKW93869.1"/>
    <property type="molecule type" value="Genomic_DNA"/>
</dbReference>
<comment type="caution">
    <text evidence="1">The sequence shown here is derived from an EMBL/GenBank/DDBJ whole genome shotgun (WGS) entry which is preliminary data.</text>
</comment>
<dbReference type="Proteomes" id="UP000033874">
    <property type="component" value="Unassembled WGS sequence"/>
</dbReference>
<name>A0A0M3AZ83_9SPHN</name>
<accession>A0A0M3AZ83</accession>
<keyword evidence="2" id="KW-1185">Reference proteome</keyword>